<accession>A0A229STD7</accession>
<evidence type="ECO:0000313" key="1">
    <source>
        <dbReference type="EMBL" id="OXM61931.1"/>
    </source>
</evidence>
<dbReference type="AlphaFoldDB" id="A0A229STD7"/>
<keyword evidence="2" id="KW-1185">Reference proteome</keyword>
<comment type="caution">
    <text evidence="1">The sequence shown here is derived from an EMBL/GenBank/DDBJ whole genome shotgun (WGS) entry which is preliminary data.</text>
</comment>
<dbReference type="OrthoDB" id="5194336at2"/>
<protein>
    <submittedName>
        <fullName evidence="1">Uncharacterized protein</fullName>
    </submittedName>
</protein>
<organism evidence="1 2">
    <name type="scientific">Amycolatopsis vastitatis</name>
    <dbReference type="NCBI Taxonomy" id="1905142"/>
    <lineage>
        <taxon>Bacteria</taxon>
        <taxon>Bacillati</taxon>
        <taxon>Actinomycetota</taxon>
        <taxon>Actinomycetes</taxon>
        <taxon>Pseudonocardiales</taxon>
        <taxon>Pseudonocardiaceae</taxon>
        <taxon>Amycolatopsis</taxon>
    </lineage>
</organism>
<sequence length="483" mass="52700">MIVLDNMTLQGAGRALSPDGPGPWDSWSAHHRVLGKNDYSAADDLRRVADVLALAQLVQAIVLHDRIGVGPYGIPTWANESGGEPEVPAGLDGVSGLLTLLADGYDHAGLAIETLRYAQDLACTDAFRGYVRALEEHHAVGAYLEISNGYYCTGFSDDLLCCDTVHQGIYEIVAGEPDEGHVLYRILARLARRHGPRQTGRLLKQLSEAARHEGWMPVKKDFAVHPFDLTRVAGKDVHDKAVAGIDLIRNIAAACYYDRLAACVDAAYAPHPLRAPFVEYRAPAGLDPDAVVRRMDERRAEHVDEARRRIDGAFPGGGRVAEVRLPLFLAAVLAESADPEDVLPRALELRDSRPARRLRAWFAETGELARTGDLGIDELATRARDLEKALDAGWRPEPVDRRKITIGLTVGPATIQAQDVWLPSLRPRRVRAFRLLYDLAQLSRASLGLGPDLGRVLGPGAEEAWQRRGGVLAGIETPVSRPG</sequence>
<evidence type="ECO:0000313" key="2">
    <source>
        <dbReference type="Proteomes" id="UP000215199"/>
    </source>
</evidence>
<name>A0A229STD7_9PSEU</name>
<dbReference type="Proteomes" id="UP000215199">
    <property type="component" value="Unassembled WGS sequence"/>
</dbReference>
<dbReference type="RefSeq" id="WP_093952225.1">
    <property type="nucleotide sequence ID" value="NZ_NMUL01000043.1"/>
</dbReference>
<proteinExistence type="predicted"/>
<gene>
    <name evidence="1" type="ORF">CF165_36910</name>
</gene>
<dbReference type="EMBL" id="NMUL01000043">
    <property type="protein sequence ID" value="OXM61931.1"/>
    <property type="molecule type" value="Genomic_DNA"/>
</dbReference>
<reference evidence="2" key="1">
    <citation type="submission" date="2017-07" db="EMBL/GenBank/DDBJ databases">
        <title>Comparative genome mining reveals phylogenetic distribution patterns of secondary metabolites in Amycolatopsis.</title>
        <authorList>
            <person name="Adamek M."/>
            <person name="Alanjary M."/>
            <person name="Sales-Ortells H."/>
            <person name="Goodfellow M."/>
            <person name="Bull A.T."/>
            <person name="Kalinowski J."/>
            <person name="Ziemert N."/>
        </authorList>
    </citation>
    <scope>NUCLEOTIDE SEQUENCE [LARGE SCALE GENOMIC DNA]</scope>
    <source>
        <strain evidence="2">H5</strain>
    </source>
</reference>